<keyword evidence="3" id="KW-1185">Reference proteome</keyword>
<evidence type="ECO:0000313" key="3">
    <source>
        <dbReference type="Proteomes" id="UP001240236"/>
    </source>
</evidence>
<evidence type="ECO:0008006" key="4">
    <source>
        <dbReference type="Google" id="ProtNLM"/>
    </source>
</evidence>
<feature type="transmembrane region" description="Helical" evidence="1">
    <location>
        <begin position="547"/>
        <end position="567"/>
    </location>
</feature>
<comment type="caution">
    <text evidence="2">The sequence shown here is derived from an EMBL/GenBank/DDBJ whole genome shotgun (WGS) entry which is preliminary data.</text>
</comment>
<name>A0AAE3W6V0_9ACTN</name>
<accession>A0AAE3W6V0</accession>
<evidence type="ECO:0000256" key="1">
    <source>
        <dbReference type="SAM" id="Phobius"/>
    </source>
</evidence>
<dbReference type="EMBL" id="JAUSUZ010000001">
    <property type="protein sequence ID" value="MDQ0369719.1"/>
    <property type="molecule type" value="Genomic_DNA"/>
</dbReference>
<gene>
    <name evidence="2" type="ORF">J2S42_006388</name>
</gene>
<dbReference type="AlphaFoldDB" id="A0AAE3W6V0"/>
<keyword evidence="1" id="KW-1133">Transmembrane helix</keyword>
<protein>
    <recommendedName>
        <fullName evidence="4">Membrane-associated oxidoreductase</fullName>
    </recommendedName>
</protein>
<evidence type="ECO:0000313" key="2">
    <source>
        <dbReference type="EMBL" id="MDQ0369719.1"/>
    </source>
</evidence>
<feature type="transmembrane region" description="Helical" evidence="1">
    <location>
        <begin position="579"/>
        <end position="598"/>
    </location>
</feature>
<sequence length="637" mass="67554">MNTLERRLWEAFPTGTPVTAGPDGEREVSGEVLTRLLLGAQAPAPGARASLRLSGARITGEFSLRFAQVDAPIILDDCEFERMPVINWARLGFISFARCTLPGLHASNVIVEGHLKLNGARVDGELRMPGARISGGLVLDRARVRSAGIALQAERITIGGDLAAGRADIEGLIVVSQGRISGDVDLDRARCVAPSAPERIDEPNALLAAARGVLGADSLVVEGGVFARGAMFDGELRMWHARITGAVSFTDATMTNPGRVALRLDAATLAGGLFLGGAFTATGEIRAAHAEISRTFTLRGARLSNPGGAALRAEWMTLQGTLDARRIVADGRVGLEDSVLNGPASFNGASLTNPGGVALNLNGVVASNTVNLCDGFSAVGQVQVSGSRIGSVLCLDTATLTASPDPADVRPSAPFALRLWRLQVPELRMRTTAVTGPVDLRHARVGLLRDDPATWPEALHLTGLTYETLEPPATETDRRAWLARDPAEAHRQPYEQLASVLRAQGDDDAARAVLLTRQRARTRTAGWPARVWGVLQDVTVGYGYRPLLAALWLLVLLGAGTAAYSAHPPRAAKPDEAPAFHAVIYTLDLLLPLVDFGQQTAFLPAGAYQWLSYALIAAGWILATTIAAALTRSLRRT</sequence>
<dbReference type="RefSeq" id="WP_307245145.1">
    <property type="nucleotide sequence ID" value="NZ_JAUSUZ010000001.1"/>
</dbReference>
<feature type="transmembrane region" description="Helical" evidence="1">
    <location>
        <begin position="610"/>
        <end position="631"/>
    </location>
</feature>
<proteinExistence type="predicted"/>
<keyword evidence="1" id="KW-0472">Membrane</keyword>
<dbReference type="Proteomes" id="UP001240236">
    <property type="component" value="Unassembled WGS sequence"/>
</dbReference>
<organism evidence="2 3">
    <name type="scientific">Catenuloplanes indicus</name>
    <dbReference type="NCBI Taxonomy" id="137267"/>
    <lineage>
        <taxon>Bacteria</taxon>
        <taxon>Bacillati</taxon>
        <taxon>Actinomycetota</taxon>
        <taxon>Actinomycetes</taxon>
        <taxon>Micromonosporales</taxon>
        <taxon>Micromonosporaceae</taxon>
        <taxon>Catenuloplanes</taxon>
    </lineage>
</organism>
<keyword evidence="1" id="KW-0812">Transmembrane</keyword>
<reference evidence="2 3" key="1">
    <citation type="submission" date="2023-07" db="EMBL/GenBank/DDBJ databases">
        <title>Sequencing the genomes of 1000 actinobacteria strains.</title>
        <authorList>
            <person name="Klenk H.-P."/>
        </authorList>
    </citation>
    <scope>NUCLEOTIDE SEQUENCE [LARGE SCALE GENOMIC DNA]</scope>
    <source>
        <strain evidence="2 3">DSM 44709</strain>
    </source>
</reference>